<reference evidence="2 3" key="1">
    <citation type="submission" date="2016-10" db="EMBL/GenBank/DDBJ databases">
        <authorList>
            <person name="de Groot N.N."/>
        </authorList>
    </citation>
    <scope>NUCLEOTIDE SEQUENCE [LARGE SCALE GENOMIC DNA]</scope>
    <source>
        <strain evidence="2 3">DSM 16213</strain>
    </source>
</reference>
<name>A0A1H8C3R5_9RHOB</name>
<evidence type="ECO:0008006" key="4">
    <source>
        <dbReference type="Google" id="ProtNLM"/>
    </source>
</evidence>
<dbReference type="STRING" id="245187.SAMN04488003_10649"/>
<accession>A0A1H8C3R5</accession>
<keyword evidence="3" id="KW-1185">Reference proteome</keyword>
<keyword evidence="1" id="KW-0812">Transmembrane</keyword>
<evidence type="ECO:0000313" key="2">
    <source>
        <dbReference type="EMBL" id="SEM89696.1"/>
    </source>
</evidence>
<dbReference type="EMBL" id="FOCI01000006">
    <property type="protein sequence ID" value="SEM89696.1"/>
    <property type="molecule type" value="Genomic_DNA"/>
</dbReference>
<keyword evidence="1" id="KW-0472">Membrane</keyword>
<dbReference type="AlphaFoldDB" id="A0A1H8C3R5"/>
<organism evidence="2 3">
    <name type="scientific">Loktanella fryxellensis</name>
    <dbReference type="NCBI Taxonomy" id="245187"/>
    <lineage>
        <taxon>Bacteria</taxon>
        <taxon>Pseudomonadati</taxon>
        <taxon>Pseudomonadota</taxon>
        <taxon>Alphaproteobacteria</taxon>
        <taxon>Rhodobacterales</taxon>
        <taxon>Roseobacteraceae</taxon>
        <taxon>Loktanella</taxon>
    </lineage>
</organism>
<gene>
    <name evidence="2" type="ORF">SAMN04488003_10649</name>
</gene>
<evidence type="ECO:0000256" key="1">
    <source>
        <dbReference type="SAM" id="Phobius"/>
    </source>
</evidence>
<protein>
    <recommendedName>
        <fullName evidence="4">DUF2798 domain-containing protein</fullName>
    </recommendedName>
</protein>
<dbReference type="RefSeq" id="WP_425434009.1">
    <property type="nucleotide sequence ID" value="NZ_FOCI01000006.1"/>
</dbReference>
<keyword evidence="1" id="KW-1133">Transmembrane helix</keyword>
<feature type="transmembrane region" description="Helical" evidence="1">
    <location>
        <begin position="47"/>
        <end position="66"/>
    </location>
</feature>
<proteinExistence type="predicted"/>
<evidence type="ECO:0000313" key="3">
    <source>
        <dbReference type="Proteomes" id="UP000199585"/>
    </source>
</evidence>
<dbReference type="InterPro" id="IPR021529">
    <property type="entry name" value="DUF2798"/>
</dbReference>
<sequence>MGMIPHRFAHAAFGLCLSMMMSAIISGVATLSAVGLSAALPGIWVLAWLKSWVVAFPAVLVVAPLARRMAGRLTAPPPL</sequence>
<dbReference type="Proteomes" id="UP000199585">
    <property type="component" value="Unassembled WGS sequence"/>
</dbReference>
<dbReference type="Pfam" id="PF11391">
    <property type="entry name" value="DUF2798"/>
    <property type="match status" value="1"/>
</dbReference>